<reference evidence="2" key="1">
    <citation type="journal article" date="2018" name="Front. Microbiol.">
        <title>Genome-Based Analysis Reveals the Taxonomy and Diversity of the Family Idiomarinaceae.</title>
        <authorList>
            <person name="Liu Y."/>
            <person name="Lai Q."/>
            <person name="Shao Z."/>
        </authorList>
    </citation>
    <scope>NUCLEOTIDE SEQUENCE [LARGE SCALE GENOMIC DNA]</scope>
    <source>
        <strain evidence="2">CVS-6</strain>
    </source>
</reference>
<evidence type="ECO:0000313" key="2">
    <source>
        <dbReference type="Proteomes" id="UP000288259"/>
    </source>
</evidence>
<proteinExistence type="predicted"/>
<accession>A0A432YHD1</accession>
<dbReference type="PROSITE" id="PS51257">
    <property type="entry name" value="PROKAR_LIPOPROTEIN"/>
    <property type="match status" value="1"/>
</dbReference>
<dbReference type="EMBL" id="PIPY01000007">
    <property type="protein sequence ID" value="RUO60315.1"/>
    <property type="molecule type" value="Genomic_DNA"/>
</dbReference>
<evidence type="ECO:0000313" key="1">
    <source>
        <dbReference type="EMBL" id="RUO60315.1"/>
    </source>
</evidence>
<dbReference type="RefSeq" id="WP_126754719.1">
    <property type="nucleotide sequence ID" value="NZ_PIPY01000007.1"/>
</dbReference>
<gene>
    <name evidence="1" type="ORF">CWI71_07885</name>
</gene>
<dbReference type="Proteomes" id="UP000288259">
    <property type="component" value="Unassembled WGS sequence"/>
</dbReference>
<name>A0A432YHD1_9GAMM</name>
<protein>
    <recommendedName>
        <fullName evidence="3">YtkA-like domain-containing protein</fullName>
    </recommendedName>
</protein>
<keyword evidence="2" id="KW-1185">Reference proteome</keyword>
<sequence length="148" mass="16557">MKISYPFLPYLTFIHKKSRVFSLLLLASLSISCRPDTAQHFATEKIDLHQEKVVLWLPPQPLPVEKQIPLRLQLPAGVTPELSELGGESMYMGVSPVQWQQGDEGEWHAQLYLGACTEHQMTWRLTIPLATQGDLPASVSATFSSEAN</sequence>
<organism evidence="1 2">
    <name type="scientific">Pseudidiomarina insulisalsae</name>
    <dbReference type="NCBI Taxonomy" id="575789"/>
    <lineage>
        <taxon>Bacteria</taxon>
        <taxon>Pseudomonadati</taxon>
        <taxon>Pseudomonadota</taxon>
        <taxon>Gammaproteobacteria</taxon>
        <taxon>Alteromonadales</taxon>
        <taxon>Idiomarinaceae</taxon>
        <taxon>Pseudidiomarina</taxon>
    </lineage>
</organism>
<evidence type="ECO:0008006" key="3">
    <source>
        <dbReference type="Google" id="ProtNLM"/>
    </source>
</evidence>
<comment type="caution">
    <text evidence="1">The sequence shown here is derived from an EMBL/GenBank/DDBJ whole genome shotgun (WGS) entry which is preliminary data.</text>
</comment>
<dbReference type="AlphaFoldDB" id="A0A432YHD1"/>
<dbReference type="OrthoDB" id="6238758at2"/>